<accession>A0AA47KKX0</accession>
<dbReference type="Proteomes" id="UP001164748">
    <property type="component" value="Chromosome"/>
</dbReference>
<dbReference type="Gene3D" id="3.10.20.30">
    <property type="match status" value="1"/>
</dbReference>
<dbReference type="PANTHER" id="PTHR34472:SF1">
    <property type="entry name" value="SULFUR CARRIER PROTEIN THIS"/>
    <property type="match status" value="1"/>
</dbReference>
<sequence>MMRLIINDTPTEVNATTVAQLIEEMKVPAESVAVALNQTIIARDAWSSTSLTAGDSLAVFQAIAGG</sequence>
<dbReference type="RefSeq" id="WP_077668675.1">
    <property type="nucleotide sequence ID" value="NZ_CP114586.1"/>
</dbReference>
<reference evidence="1" key="1">
    <citation type="submission" date="2022-09" db="EMBL/GenBank/DDBJ databases">
        <authorList>
            <person name="Li Z.-J."/>
        </authorList>
    </citation>
    <scope>NUCLEOTIDE SEQUENCE</scope>
    <source>
        <strain evidence="1">TGB11</strain>
    </source>
</reference>
<dbReference type="SUPFAM" id="SSF54285">
    <property type="entry name" value="MoaD/ThiS"/>
    <property type="match status" value="1"/>
</dbReference>
<dbReference type="InterPro" id="IPR016155">
    <property type="entry name" value="Mopterin_synth/thiamin_S_b"/>
</dbReference>
<organism evidence="1 2">
    <name type="scientific">Salinivibrio kushneri</name>
    <dbReference type="NCBI Taxonomy" id="1908198"/>
    <lineage>
        <taxon>Bacteria</taxon>
        <taxon>Pseudomonadati</taxon>
        <taxon>Pseudomonadota</taxon>
        <taxon>Gammaproteobacteria</taxon>
        <taxon>Vibrionales</taxon>
        <taxon>Vibrionaceae</taxon>
        <taxon>Salinivibrio</taxon>
    </lineage>
</organism>
<evidence type="ECO:0000313" key="1">
    <source>
        <dbReference type="EMBL" id="WBA08678.1"/>
    </source>
</evidence>
<dbReference type="NCBIfam" id="TIGR01683">
    <property type="entry name" value="thiS"/>
    <property type="match status" value="1"/>
</dbReference>
<dbReference type="Pfam" id="PF02597">
    <property type="entry name" value="ThiS"/>
    <property type="match status" value="1"/>
</dbReference>
<protein>
    <submittedName>
        <fullName evidence="1">Sulfur carrier protein ThiS</fullName>
    </submittedName>
</protein>
<proteinExistence type="predicted"/>
<dbReference type="InterPro" id="IPR010035">
    <property type="entry name" value="Thi_S"/>
</dbReference>
<dbReference type="InterPro" id="IPR012675">
    <property type="entry name" value="Beta-grasp_dom_sf"/>
</dbReference>
<name>A0AA47KKX0_9GAMM</name>
<dbReference type="PANTHER" id="PTHR34472">
    <property type="entry name" value="SULFUR CARRIER PROTEIN THIS"/>
    <property type="match status" value="1"/>
</dbReference>
<dbReference type="AlphaFoldDB" id="A0AA47KKX0"/>
<dbReference type="EMBL" id="CP114588">
    <property type="protein sequence ID" value="WBA08678.1"/>
    <property type="molecule type" value="Genomic_DNA"/>
</dbReference>
<evidence type="ECO:0000313" key="2">
    <source>
        <dbReference type="Proteomes" id="UP001164748"/>
    </source>
</evidence>
<dbReference type="InterPro" id="IPR003749">
    <property type="entry name" value="ThiS/MoaD-like"/>
</dbReference>
<gene>
    <name evidence="1" type="primary">thiS</name>
    <name evidence="1" type="ORF">N8M53_00150</name>
</gene>
<dbReference type="CDD" id="cd00565">
    <property type="entry name" value="Ubl_ThiS"/>
    <property type="match status" value="1"/>
</dbReference>